<feature type="transmembrane region" description="Helical" evidence="10">
    <location>
        <begin position="125"/>
        <end position="148"/>
    </location>
</feature>
<dbReference type="InterPro" id="IPR050482">
    <property type="entry name" value="Sensor_HK_TwoCompSys"/>
</dbReference>
<dbReference type="GO" id="GO:0016301">
    <property type="term" value="F:kinase activity"/>
    <property type="evidence" value="ECO:0007669"/>
    <property type="project" value="UniProtKB-KW"/>
</dbReference>
<keyword evidence="5" id="KW-0547">Nucleotide-binding</keyword>
<evidence type="ECO:0000256" key="4">
    <source>
        <dbReference type="ARBA" id="ARBA00022679"/>
    </source>
</evidence>
<organism evidence="12 13">
    <name type="scientific">Luteococcus sanguinis</name>
    <dbReference type="NCBI Taxonomy" id="174038"/>
    <lineage>
        <taxon>Bacteria</taxon>
        <taxon>Bacillati</taxon>
        <taxon>Actinomycetota</taxon>
        <taxon>Actinomycetes</taxon>
        <taxon>Propionibacteriales</taxon>
        <taxon>Propionibacteriaceae</taxon>
        <taxon>Luteococcus</taxon>
    </lineage>
</organism>
<protein>
    <recommendedName>
        <fullName evidence="2">histidine kinase</fullName>
        <ecNumber evidence="2">2.7.13.3</ecNumber>
    </recommendedName>
</protein>
<feature type="transmembrane region" description="Helical" evidence="10">
    <location>
        <begin position="168"/>
        <end position="192"/>
    </location>
</feature>
<keyword evidence="10" id="KW-1133">Transmembrane helix</keyword>
<dbReference type="InterPro" id="IPR011712">
    <property type="entry name" value="Sig_transdc_His_kin_sub3_dim/P"/>
</dbReference>
<evidence type="ECO:0000256" key="7">
    <source>
        <dbReference type="ARBA" id="ARBA00022840"/>
    </source>
</evidence>
<dbReference type="SMART" id="SM00387">
    <property type="entry name" value="HATPase_c"/>
    <property type="match status" value="1"/>
</dbReference>
<keyword evidence="8" id="KW-0902">Two-component regulatory system</keyword>
<gene>
    <name evidence="12" type="ORF">ACFP57_13215</name>
</gene>
<dbReference type="PANTHER" id="PTHR24421:SF10">
    <property type="entry name" value="NITRATE_NITRITE SENSOR PROTEIN NARQ"/>
    <property type="match status" value="1"/>
</dbReference>
<keyword evidence="7" id="KW-0067">ATP-binding</keyword>
<keyword evidence="10" id="KW-0472">Membrane</keyword>
<keyword evidence="10" id="KW-0812">Transmembrane</keyword>
<proteinExistence type="predicted"/>
<keyword evidence="13" id="KW-1185">Reference proteome</keyword>
<dbReference type="Pfam" id="PF02518">
    <property type="entry name" value="HATPase_c"/>
    <property type="match status" value="1"/>
</dbReference>
<feature type="transmembrane region" description="Helical" evidence="10">
    <location>
        <begin position="74"/>
        <end position="94"/>
    </location>
</feature>
<dbReference type="RefSeq" id="WP_343886750.1">
    <property type="nucleotide sequence ID" value="NZ_BAAAKI010000024.1"/>
</dbReference>
<evidence type="ECO:0000313" key="13">
    <source>
        <dbReference type="Proteomes" id="UP001596266"/>
    </source>
</evidence>
<dbReference type="Proteomes" id="UP001596266">
    <property type="component" value="Unassembled WGS sequence"/>
</dbReference>
<evidence type="ECO:0000259" key="11">
    <source>
        <dbReference type="SMART" id="SM00387"/>
    </source>
</evidence>
<comment type="catalytic activity">
    <reaction evidence="1">
        <text>ATP + protein L-histidine = ADP + protein N-phospho-L-histidine.</text>
        <dbReference type="EC" id="2.7.13.3"/>
    </reaction>
</comment>
<evidence type="ECO:0000256" key="2">
    <source>
        <dbReference type="ARBA" id="ARBA00012438"/>
    </source>
</evidence>
<evidence type="ECO:0000256" key="1">
    <source>
        <dbReference type="ARBA" id="ARBA00000085"/>
    </source>
</evidence>
<evidence type="ECO:0000256" key="3">
    <source>
        <dbReference type="ARBA" id="ARBA00022553"/>
    </source>
</evidence>
<dbReference type="EC" id="2.7.13.3" evidence="2"/>
<evidence type="ECO:0000256" key="6">
    <source>
        <dbReference type="ARBA" id="ARBA00022777"/>
    </source>
</evidence>
<dbReference type="SUPFAM" id="SSF55874">
    <property type="entry name" value="ATPase domain of HSP90 chaperone/DNA topoisomerase II/histidine kinase"/>
    <property type="match status" value="1"/>
</dbReference>
<feature type="domain" description="Histidine kinase/HSP90-like ATPase" evidence="11">
    <location>
        <begin position="344"/>
        <end position="436"/>
    </location>
</feature>
<keyword evidence="3" id="KW-0597">Phosphoprotein</keyword>
<dbReference type="CDD" id="cd16917">
    <property type="entry name" value="HATPase_UhpB-NarQ-NarX-like"/>
    <property type="match status" value="1"/>
</dbReference>
<dbReference type="InterPro" id="IPR003594">
    <property type="entry name" value="HATPase_dom"/>
</dbReference>
<evidence type="ECO:0000256" key="9">
    <source>
        <dbReference type="SAM" id="MobiDB-lite"/>
    </source>
</evidence>
<evidence type="ECO:0000256" key="5">
    <source>
        <dbReference type="ARBA" id="ARBA00022741"/>
    </source>
</evidence>
<comment type="caution">
    <text evidence="12">The sequence shown here is derived from an EMBL/GenBank/DDBJ whole genome shotgun (WGS) entry which is preliminary data.</text>
</comment>
<dbReference type="Gene3D" id="1.20.5.1930">
    <property type="match status" value="1"/>
</dbReference>
<keyword evidence="6 12" id="KW-0418">Kinase</keyword>
<dbReference type="EMBL" id="JBHSUA010000025">
    <property type="protein sequence ID" value="MFC6397936.1"/>
    <property type="molecule type" value="Genomic_DNA"/>
</dbReference>
<name>A0ABW1X3N5_9ACTN</name>
<evidence type="ECO:0000256" key="8">
    <source>
        <dbReference type="ARBA" id="ARBA00023012"/>
    </source>
</evidence>
<reference evidence="13" key="1">
    <citation type="journal article" date="2019" name="Int. J. Syst. Evol. Microbiol.">
        <title>The Global Catalogue of Microorganisms (GCM) 10K type strain sequencing project: providing services to taxonomists for standard genome sequencing and annotation.</title>
        <authorList>
            <consortium name="The Broad Institute Genomics Platform"/>
            <consortium name="The Broad Institute Genome Sequencing Center for Infectious Disease"/>
            <person name="Wu L."/>
            <person name="Ma J."/>
        </authorList>
    </citation>
    <scope>NUCLEOTIDE SEQUENCE [LARGE SCALE GENOMIC DNA]</scope>
    <source>
        <strain evidence="13">CGMCC 1.15277</strain>
    </source>
</reference>
<feature type="transmembrane region" description="Helical" evidence="10">
    <location>
        <begin position="20"/>
        <end position="42"/>
    </location>
</feature>
<dbReference type="Pfam" id="PF07730">
    <property type="entry name" value="HisKA_3"/>
    <property type="match status" value="1"/>
</dbReference>
<dbReference type="InterPro" id="IPR036890">
    <property type="entry name" value="HATPase_C_sf"/>
</dbReference>
<feature type="transmembrane region" description="Helical" evidence="10">
    <location>
        <begin position="100"/>
        <end position="118"/>
    </location>
</feature>
<feature type="region of interest" description="Disordered" evidence="9">
    <location>
        <begin position="288"/>
        <end position="310"/>
    </location>
</feature>
<evidence type="ECO:0000313" key="12">
    <source>
        <dbReference type="EMBL" id="MFC6397936.1"/>
    </source>
</evidence>
<dbReference type="PANTHER" id="PTHR24421">
    <property type="entry name" value="NITRATE/NITRITE SENSOR PROTEIN NARX-RELATED"/>
    <property type="match status" value="1"/>
</dbReference>
<keyword evidence="4" id="KW-0808">Transferase</keyword>
<dbReference type="Gene3D" id="3.30.565.10">
    <property type="entry name" value="Histidine kinase-like ATPase, C-terminal domain"/>
    <property type="match status" value="1"/>
</dbReference>
<accession>A0ABW1X3N5</accession>
<evidence type="ECO:0000256" key="10">
    <source>
        <dbReference type="SAM" id="Phobius"/>
    </source>
</evidence>
<sequence>MSWLEWFGGADGWVRPRPSLARADIVTGVLVALGLTTTLELMRSFADFEGARPHWVEYLALGTVSMLVVLRRRWPLTVTALVFAHFFAASSWVPEVGYTMTYQMVVFFLLYSGVAWAADRRVVAVLVLALALGFTVWLGWDFAVGQGISRAREAYGMARGGFLPPVTAYVLFTAFVNALFLLGSLAMGQVAWRQASGEARLAEQAELISTQAAGLREQAVVDERLRIARELHDVVAHHVSVMGIQAAGARRLITKDPERATEALGHVEQSSRTAVTQMRQLLGALRGATEAGGHESSVGGSGRDPQPTLDQLPKLVDQLRAEGFETDLQLVEHPQGAAAQLPLPVQLSLFRTVQEALTNVRRHSTAHRAQVVVRVEGSRHAEVEVLDEGRPRGGTSGSGLGLLGMRERVTSHGGESEIGPRVTGGYRVRVRFPLTQV</sequence>